<keyword evidence="5" id="KW-0539">Nucleus</keyword>
<comment type="subcellular location">
    <subcellularLocation>
        <location evidence="1">Nucleus</location>
    </subcellularLocation>
</comment>
<evidence type="ECO:0000256" key="5">
    <source>
        <dbReference type="ARBA" id="ARBA00023242"/>
    </source>
</evidence>
<dbReference type="SMART" id="SM00324">
    <property type="entry name" value="RhoGAP"/>
    <property type="match status" value="1"/>
</dbReference>
<dbReference type="Gene3D" id="1.10.555.10">
    <property type="entry name" value="Rho GTPase activation protein"/>
    <property type="match status" value="1"/>
</dbReference>
<feature type="compositionally biased region" description="Polar residues" evidence="7">
    <location>
        <begin position="255"/>
        <end position="268"/>
    </location>
</feature>
<evidence type="ECO:0000256" key="2">
    <source>
        <dbReference type="ARBA" id="ARBA00022723"/>
    </source>
</evidence>
<keyword evidence="2 6" id="KW-0479">Metal-binding</keyword>
<organism evidence="10 11">
    <name type="scientific">Candida albicans</name>
    <name type="common">Yeast</name>
    <dbReference type="NCBI Taxonomy" id="5476"/>
    <lineage>
        <taxon>Eukaryota</taxon>
        <taxon>Fungi</taxon>
        <taxon>Dikarya</taxon>
        <taxon>Ascomycota</taxon>
        <taxon>Saccharomycotina</taxon>
        <taxon>Pichiomycetes</taxon>
        <taxon>Debaryomycetaceae</taxon>
        <taxon>Candida/Lodderomyces clade</taxon>
        <taxon>Candida</taxon>
    </lineage>
</organism>
<dbReference type="GO" id="GO:0030695">
    <property type="term" value="F:GTPase regulator activity"/>
    <property type="evidence" value="ECO:0007669"/>
    <property type="project" value="UniProtKB-ARBA"/>
</dbReference>
<dbReference type="PANTHER" id="PTHR24215:SF10">
    <property type="entry name" value="RHO-GTPASE-ACTIVATING PROTEIN LRG1"/>
    <property type="match status" value="1"/>
</dbReference>
<dbReference type="GO" id="GO:0005634">
    <property type="term" value="C:nucleus"/>
    <property type="evidence" value="ECO:0007669"/>
    <property type="project" value="UniProtKB-SubCell"/>
</dbReference>
<feature type="region of interest" description="Disordered" evidence="7">
    <location>
        <begin position="815"/>
        <end position="921"/>
    </location>
</feature>
<dbReference type="Pfam" id="PF00620">
    <property type="entry name" value="RhoGAP"/>
    <property type="match status" value="1"/>
</dbReference>
<dbReference type="PROSITE" id="PS50238">
    <property type="entry name" value="RHOGAP"/>
    <property type="match status" value="1"/>
</dbReference>
<dbReference type="PANTHER" id="PTHR24215">
    <property type="entry name" value="RHO-GTPASE-ACTIVATING PROTEIN LRG1"/>
    <property type="match status" value="1"/>
</dbReference>
<feature type="domain" description="LIM zinc-binding" evidence="8">
    <location>
        <begin position="662"/>
        <end position="726"/>
    </location>
</feature>
<dbReference type="Gene3D" id="2.10.110.10">
    <property type="entry name" value="Cysteine Rich Protein"/>
    <property type="match status" value="4"/>
</dbReference>
<feature type="compositionally biased region" description="Polar residues" evidence="7">
    <location>
        <begin position="167"/>
        <end position="183"/>
    </location>
</feature>
<protein>
    <submittedName>
        <fullName evidence="10">LIM domain family protein</fullName>
    </submittedName>
</protein>
<feature type="domain" description="LIM zinc-binding" evidence="8">
    <location>
        <begin position="310"/>
        <end position="422"/>
    </location>
</feature>
<feature type="compositionally biased region" description="Polar residues" evidence="7">
    <location>
        <begin position="838"/>
        <end position="854"/>
    </location>
</feature>
<keyword evidence="3" id="KW-0677">Repeat</keyword>
<feature type="compositionally biased region" description="Polar residues" evidence="7">
    <location>
        <begin position="1"/>
        <end position="33"/>
    </location>
</feature>
<dbReference type="SUPFAM" id="SSF48350">
    <property type="entry name" value="GTPase activation domain, GAP"/>
    <property type="match status" value="1"/>
</dbReference>
<feature type="compositionally biased region" description="Low complexity" evidence="7">
    <location>
        <begin position="194"/>
        <end position="203"/>
    </location>
</feature>
<dbReference type="InterPro" id="IPR008936">
    <property type="entry name" value="Rho_GTPase_activation_prot"/>
</dbReference>
<dbReference type="GO" id="GO:0046872">
    <property type="term" value="F:metal ion binding"/>
    <property type="evidence" value="ECO:0007669"/>
    <property type="project" value="UniProtKB-KW"/>
</dbReference>
<feature type="region of interest" description="Disordered" evidence="7">
    <location>
        <begin position="127"/>
        <end position="306"/>
    </location>
</feature>
<comment type="caution">
    <text evidence="10">The sequence shown here is derived from an EMBL/GenBank/DDBJ whole genome shotgun (WGS) entry which is preliminary data.</text>
</comment>
<evidence type="ECO:0000259" key="9">
    <source>
        <dbReference type="PROSITE" id="PS50238"/>
    </source>
</evidence>
<proteinExistence type="predicted"/>
<dbReference type="CDD" id="cd09391">
    <property type="entry name" value="LIM1_Lrg1p_like"/>
    <property type="match status" value="1"/>
</dbReference>
<dbReference type="GO" id="GO:0005737">
    <property type="term" value="C:cytoplasm"/>
    <property type="evidence" value="ECO:0007669"/>
    <property type="project" value="TreeGrafter"/>
</dbReference>
<feature type="domain" description="Rho-GAP" evidence="9">
    <location>
        <begin position="1039"/>
        <end position="1254"/>
    </location>
</feature>
<feature type="compositionally biased region" description="Low complexity" evidence="7">
    <location>
        <begin position="279"/>
        <end position="297"/>
    </location>
</feature>
<dbReference type="InterPro" id="IPR001781">
    <property type="entry name" value="Znf_LIM"/>
</dbReference>
<evidence type="ECO:0000256" key="6">
    <source>
        <dbReference type="PROSITE-ProRule" id="PRU00125"/>
    </source>
</evidence>
<dbReference type="GO" id="GO:0030036">
    <property type="term" value="P:actin cytoskeleton organization"/>
    <property type="evidence" value="ECO:0007669"/>
    <property type="project" value="TreeGrafter"/>
</dbReference>
<feature type="region of interest" description="Disordered" evidence="7">
    <location>
        <begin position="1"/>
        <end position="90"/>
    </location>
</feature>
<feature type="compositionally biased region" description="Polar residues" evidence="7">
    <location>
        <begin position="864"/>
        <end position="886"/>
    </location>
</feature>
<evidence type="ECO:0000259" key="8">
    <source>
        <dbReference type="PROSITE" id="PS50023"/>
    </source>
</evidence>
<evidence type="ECO:0000256" key="7">
    <source>
        <dbReference type="SAM" id="MobiDB-lite"/>
    </source>
</evidence>
<dbReference type="Proteomes" id="UP000536275">
    <property type="component" value="Unassembled WGS sequence"/>
</dbReference>
<dbReference type="EMBL" id="JABWAD010000010">
    <property type="protein sequence ID" value="KAF6071871.1"/>
    <property type="molecule type" value="Genomic_DNA"/>
</dbReference>
<gene>
    <name evidence="10" type="ORF">FOB64_000827</name>
</gene>
<keyword evidence="4 6" id="KW-0862">Zinc</keyword>
<dbReference type="InterPro" id="IPR000198">
    <property type="entry name" value="RhoGAP_dom"/>
</dbReference>
<name>A0A8H6C2P3_CANAX</name>
<dbReference type="PROSITE" id="PS50023">
    <property type="entry name" value="LIM_DOMAIN_2"/>
    <property type="match status" value="2"/>
</dbReference>
<evidence type="ECO:0000313" key="11">
    <source>
        <dbReference type="Proteomes" id="UP000536275"/>
    </source>
</evidence>
<dbReference type="GO" id="GO:0007165">
    <property type="term" value="P:signal transduction"/>
    <property type="evidence" value="ECO:0007669"/>
    <property type="project" value="InterPro"/>
</dbReference>
<keyword evidence="6" id="KW-0440">LIM domain</keyword>
<evidence type="ECO:0000256" key="3">
    <source>
        <dbReference type="ARBA" id="ARBA00022737"/>
    </source>
</evidence>
<dbReference type="SUPFAM" id="SSF57716">
    <property type="entry name" value="Glucocorticoid receptor-like (DNA-binding domain)"/>
    <property type="match status" value="2"/>
</dbReference>
<sequence length="1283" mass="144158">MKHSFDTPQRGNSIHHSFGNPNASNTTRSTINIVESPDNRGSIIATTEPSSPPPPQQPLKDSGSSPRRKFNPFGHSRSHSHTSNNGKRLFYPVHHDGSSFFTYTYTTPAPTTTSSSKPKREQSLRYYIPRDTPPQTPPMSQLPKPVGKSPQPNWTNLIPPLPGKPQPSYNSPDSFQQQKQNKLIDTDDFNFGTEPIISSPESSSRQHPDPLSNQSNFNNNTINNYSNYRSSTRSGLDPSQRHSIAVSPTPEKQDSATQSTDTINTSSIRPVPSVYVAGSSSSLPHKQQQQQEPSSPSKSERKPGRKKSRKVCAKCGLEITSQFVRALNNAYHVDCFTCHECGKQCSAKFFPYEITNEQDGTKTQVALCEYDYFKKLDLICNKYHLEHFRCNVCQRVFESDESYYEHDNNIYCHFHYSKLYASHCEGCQSSIVKQFVELFRGGRNQHWHPECYMVHKFWNVCITPDSVGLQKLFDLPDDVLNGLKLVKDDNESHISVDSAMLMSIEQQIEQVVLKCWVTLSGYEEITAKCISDMLLCACTGNKFNGIVVTGKLVLNVEVLFNALDYDDSESSSTEEEPHSQIRELSAELLSVITGCAHYLKLLIRLGLYNALKLNRLYGTTNAIEKFLQLTSEHEAISLLAGDSKTQLSLINSKLTIPASSTDACSSCAKSIEKSCLKLDNNRWHVRCFVCSLCKRTIPSIEASETKFDVIHQSIVCRECPCEHFDTGFHLVSDLSQLIYLLKIALFRSRSVMKVDLTKVPRSYLSDSQSDTDTVDVAQDNYSQTLNDVTSLRSKRQSQKLSKSIKKKARKSIIVEAPEADKARKEDIKTHPLGMKSSGVGTNDTSRSSGINDETTIADELNDLSFDSQTSKQQGSRKTSSASQLSYNPGGDENLSVTRKSLKIRDEPQRQTTNTHLDRTSDLLKNEKSLTLDDIPRIVAAEQAREQRPNAFKHHNSLYQRQTAPHRLKATGHTSTVVTPTGVLDNILNTSQPHPEEPVAVRKQKYYSELTKDEHFIIRHIAVEALSHISKSYSNKEELLSLIQTKKQPTFWDKFKFGGGDGKKDKVMAVFGVDLQVLTKKYGIDSDLGVGPSKLRIPIVVDDIIAALRQKDMSVEGIFRLNGNIKKLNAVQLAALMKKWLRELPNPLLTFGLYDMWVSSQRQVNPVLRKRVLQLTYCMLPRKIDEETGSKMDIHNLATVIAPNILISKQSSNSSSGNSSNSGANNSDSQQASGDNYFLAIEVVNQLIEQHESLVLYRWIFLSFTRNVDLTNLIQRKKKLQLEM</sequence>
<reference evidence="10 11" key="1">
    <citation type="submission" date="2020-03" db="EMBL/GenBank/DDBJ databases">
        <title>FDA dAtabase for Regulatory Grade micrObial Sequences (FDA-ARGOS): Supporting development and validation of Infectious Disease Dx tests.</title>
        <authorList>
            <person name="Campos J."/>
            <person name="Goldberg B."/>
            <person name="Tallon L."/>
            <person name="Sadzewicz L."/>
            <person name="Vavikolanu K."/>
            <person name="Mehta A."/>
            <person name="Aluvathingal J."/>
            <person name="Nadendla S."/>
            <person name="Nandy P."/>
            <person name="Geyer C."/>
            <person name="Yan Y."/>
            <person name="Sichtig H."/>
        </authorList>
    </citation>
    <scope>NUCLEOTIDE SEQUENCE [LARGE SCALE GENOMIC DNA]</scope>
    <source>
        <strain evidence="10 11">FDAARGOS_656</strain>
    </source>
</reference>
<dbReference type="PROSITE" id="PS00478">
    <property type="entry name" value="LIM_DOMAIN_1"/>
    <property type="match status" value="1"/>
</dbReference>
<dbReference type="SMART" id="SM00132">
    <property type="entry name" value="LIM"/>
    <property type="match status" value="3"/>
</dbReference>
<feature type="compositionally biased region" description="Basic residues" evidence="7">
    <location>
        <begin position="66"/>
        <end position="80"/>
    </location>
</feature>
<feature type="compositionally biased region" description="Low complexity" evidence="7">
    <location>
        <begin position="212"/>
        <end position="234"/>
    </location>
</feature>
<evidence type="ECO:0000256" key="4">
    <source>
        <dbReference type="ARBA" id="ARBA00022833"/>
    </source>
</evidence>
<dbReference type="Pfam" id="PF00412">
    <property type="entry name" value="LIM"/>
    <property type="match status" value="3"/>
</dbReference>
<accession>A0A8H6C2P3</accession>
<evidence type="ECO:0000256" key="1">
    <source>
        <dbReference type="ARBA" id="ARBA00004123"/>
    </source>
</evidence>
<evidence type="ECO:0000313" key="10">
    <source>
        <dbReference type="EMBL" id="KAF6071871.1"/>
    </source>
</evidence>
<feature type="compositionally biased region" description="Basic and acidic residues" evidence="7">
    <location>
        <begin position="818"/>
        <end position="829"/>
    </location>
</feature>